<comment type="subunit">
    <text evidence="6">Interacts with the iron-sulfur protein subunit within the SDH catalytic dimer.</text>
</comment>
<evidence type="ECO:0000256" key="4">
    <source>
        <dbReference type="ARBA" id="ARBA00023128"/>
    </source>
</evidence>
<keyword evidence="5 6" id="KW-0143">Chaperone</keyword>
<dbReference type="InterPro" id="IPR008381">
    <property type="entry name" value="SDHAF3/Sdh7"/>
</dbReference>
<dbReference type="GO" id="GO:0005758">
    <property type="term" value="C:mitochondrial intermembrane space"/>
    <property type="evidence" value="ECO:0007669"/>
    <property type="project" value="TreeGrafter"/>
</dbReference>
<keyword evidence="9" id="KW-1185">Reference proteome</keyword>
<evidence type="ECO:0000256" key="3">
    <source>
        <dbReference type="ARBA" id="ARBA00022946"/>
    </source>
</evidence>
<keyword evidence="3" id="KW-0809">Transit peptide</keyword>
<dbReference type="AlphaFoldDB" id="S9UZW5"/>
<reference evidence="8 9" key="1">
    <citation type="journal article" date="2013" name="PLoS ONE">
        <title>Predicting the Proteins of Angomonas deanei, Strigomonas culicis and Their Respective Endosymbionts Reveals New Aspects of the Trypanosomatidae Family.</title>
        <authorList>
            <person name="Motta M.C."/>
            <person name="Martins A.C."/>
            <person name="de Souza S.S."/>
            <person name="Catta-Preta C.M."/>
            <person name="Silva R."/>
            <person name="Klein C.C."/>
            <person name="de Almeida L.G."/>
            <person name="de Lima Cunha O."/>
            <person name="Ciapina L.P."/>
            <person name="Brocchi M."/>
            <person name="Colabardini A.C."/>
            <person name="de Araujo Lima B."/>
            <person name="Machado C.R."/>
            <person name="de Almeida Soares C.M."/>
            <person name="Probst C.M."/>
            <person name="de Menezes C.B."/>
            <person name="Thompson C.E."/>
            <person name="Bartholomeu D.C."/>
            <person name="Gradia D.F."/>
            <person name="Pavoni D.P."/>
            <person name="Grisard E.C."/>
            <person name="Fantinatti-Garboggini F."/>
            <person name="Marchini F.K."/>
            <person name="Rodrigues-Luiz G.F."/>
            <person name="Wagner G."/>
            <person name="Goldman G.H."/>
            <person name="Fietto J.L."/>
            <person name="Elias M.C."/>
            <person name="Goldman M.H."/>
            <person name="Sagot M.F."/>
            <person name="Pereira M."/>
            <person name="Stoco P.H."/>
            <person name="de Mendonca-Neto R.P."/>
            <person name="Teixeira S.M."/>
            <person name="Maciel T.E."/>
            <person name="de Oliveira Mendes T.A."/>
            <person name="Urmenyi T.P."/>
            <person name="de Souza W."/>
            <person name="Schenkman S."/>
            <person name="de Vasconcelos A.T."/>
        </authorList>
    </citation>
    <scope>NUCLEOTIDE SEQUENCE [LARGE SCALE GENOMIC DNA]</scope>
</reference>
<comment type="function">
    <text evidence="6">Plays an essential role in the assembly of succinate dehydrogenase (SDH), an enzyme complex (also referred to as respiratory complex II) that is a component of both the tricarboxylic acid (TCA) cycle and the mitochondrial electron transport chain, and which couples the oxidation of succinate to fumarate with the reduction of ubiquinone (coenzyme Q) to ubiquinol. Promotes maturation of the iron-sulfur protein subunit of the SDH catalytic dimer, protecting it from the deleterious effects of oxidants. May act together with SDHAF1.</text>
</comment>
<dbReference type="OrthoDB" id="278329at2759"/>
<dbReference type="GO" id="GO:0005759">
    <property type="term" value="C:mitochondrial matrix"/>
    <property type="evidence" value="ECO:0007669"/>
    <property type="project" value="UniProtKB-SubCell"/>
</dbReference>
<dbReference type="PANTHER" id="PTHR13137">
    <property type="entry name" value="DC11 ACN9 HOMOLOG"/>
    <property type="match status" value="1"/>
</dbReference>
<feature type="region of interest" description="Disordered" evidence="7">
    <location>
        <begin position="119"/>
        <end position="138"/>
    </location>
</feature>
<comment type="caution">
    <text evidence="8">The sequence shown here is derived from an EMBL/GenBank/DDBJ whole genome shotgun (WGS) entry which is preliminary data.</text>
</comment>
<gene>
    <name evidence="8" type="ORF">STCU_00601</name>
</gene>
<dbReference type="GO" id="GO:0034553">
    <property type="term" value="P:mitochondrial respiratory chain complex II assembly"/>
    <property type="evidence" value="ECO:0007669"/>
    <property type="project" value="UniProtKB-UniRule"/>
</dbReference>
<proteinExistence type="inferred from homology"/>
<organism evidence="8 9">
    <name type="scientific">Strigomonas culicis</name>
    <dbReference type="NCBI Taxonomy" id="28005"/>
    <lineage>
        <taxon>Eukaryota</taxon>
        <taxon>Discoba</taxon>
        <taxon>Euglenozoa</taxon>
        <taxon>Kinetoplastea</taxon>
        <taxon>Metakinetoplastina</taxon>
        <taxon>Trypanosomatida</taxon>
        <taxon>Trypanosomatidae</taxon>
        <taxon>Strigomonadinae</taxon>
        <taxon>Strigomonas</taxon>
    </lineage>
</organism>
<evidence type="ECO:0000256" key="5">
    <source>
        <dbReference type="ARBA" id="ARBA00023186"/>
    </source>
</evidence>
<protein>
    <recommendedName>
        <fullName evidence="6">Succinate dehydrogenase assembly factor 3</fullName>
        <shortName evidence="6">SDH assembly factor 3</shortName>
        <shortName evidence="6">SDHAF3</shortName>
    </recommendedName>
</protein>
<comment type="subcellular location">
    <subcellularLocation>
        <location evidence="1 6">Mitochondrion matrix</location>
    </subcellularLocation>
</comment>
<evidence type="ECO:0000313" key="8">
    <source>
        <dbReference type="EMBL" id="EPY36407.1"/>
    </source>
</evidence>
<evidence type="ECO:0000256" key="7">
    <source>
        <dbReference type="SAM" id="MobiDB-lite"/>
    </source>
</evidence>
<evidence type="ECO:0000256" key="6">
    <source>
        <dbReference type="RuleBase" id="RU368039"/>
    </source>
</evidence>
<dbReference type="Proteomes" id="UP000015354">
    <property type="component" value="Unassembled WGS sequence"/>
</dbReference>
<sequence>MRRAVALWCARRGEGYGPRSATVRRTASGSGKANLMDHMQLATNINLRLSLAQLPHPSQLANDAKTYPFGSAAWRLAMVRLYRTILRLHNKEVAVSLQQARAQQQQQQQQRAVDAKEAAFLQQQQQQQGGCPATSSLQDPTDMDDILLTYLLTAEQREFGNRFVKEGFIYHLEADRQTALTFYEGWYGYVLQIASGVTARDMTEAEEQHLSDEQREKMKELRGAFYAMRAQNDPGFMQ</sequence>
<evidence type="ECO:0000256" key="2">
    <source>
        <dbReference type="ARBA" id="ARBA00006020"/>
    </source>
</evidence>
<dbReference type="GO" id="GO:0006105">
    <property type="term" value="P:succinate metabolic process"/>
    <property type="evidence" value="ECO:0007669"/>
    <property type="project" value="TreeGrafter"/>
</dbReference>
<dbReference type="PANTHER" id="PTHR13137:SF6">
    <property type="entry name" value="SUCCINATE DEHYDROGENASE ASSEMBLY FACTOR 3, MITOCHONDRIAL"/>
    <property type="match status" value="1"/>
</dbReference>
<evidence type="ECO:0000313" key="9">
    <source>
        <dbReference type="Proteomes" id="UP000015354"/>
    </source>
</evidence>
<comment type="similarity">
    <text evidence="2 6">Belongs to the complex I LYR family. SDHAF3 subfamily.</text>
</comment>
<dbReference type="EMBL" id="ATMH01000601">
    <property type="protein sequence ID" value="EPY36407.1"/>
    <property type="molecule type" value="Genomic_DNA"/>
</dbReference>
<keyword evidence="4 6" id="KW-0496">Mitochondrion</keyword>
<accession>S9UZW5</accession>
<name>S9UZW5_9TRYP</name>
<evidence type="ECO:0000256" key="1">
    <source>
        <dbReference type="ARBA" id="ARBA00004305"/>
    </source>
</evidence>